<dbReference type="CDD" id="cd22157">
    <property type="entry name" value="F-box_AtFBW1-like"/>
    <property type="match status" value="1"/>
</dbReference>
<dbReference type="SUPFAM" id="SSF81383">
    <property type="entry name" value="F-box domain"/>
    <property type="match status" value="1"/>
</dbReference>
<reference evidence="2 3" key="1">
    <citation type="submission" date="2022-03" db="EMBL/GenBank/DDBJ databases">
        <authorList>
            <person name="Macdonald S."/>
            <person name="Ahmed S."/>
            <person name="Newling K."/>
        </authorList>
    </citation>
    <scope>NUCLEOTIDE SEQUENCE [LARGE SCALE GENOMIC DNA]</scope>
</reference>
<dbReference type="InterPro" id="IPR036047">
    <property type="entry name" value="F-box-like_dom_sf"/>
</dbReference>
<dbReference type="PANTHER" id="PTHR31672">
    <property type="entry name" value="BNACNNG10540D PROTEIN"/>
    <property type="match status" value="1"/>
</dbReference>
<dbReference type="SMART" id="SM00256">
    <property type="entry name" value="FBOX"/>
    <property type="match status" value="1"/>
</dbReference>
<dbReference type="PROSITE" id="PS50181">
    <property type="entry name" value="FBOX"/>
    <property type="match status" value="1"/>
</dbReference>
<dbReference type="SUPFAM" id="SSF69304">
    <property type="entry name" value="Tricorn protease N-terminal domain"/>
    <property type="match status" value="1"/>
</dbReference>
<keyword evidence="3" id="KW-1185">Reference proteome</keyword>
<dbReference type="NCBIfam" id="TIGR01640">
    <property type="entry name" value="F_box_assoc_1"/>
    <property type="match status" value="1"/>
</dbReference>
<dbReference type="InterPro" id="IPR006527">
    <property type="entry name" value="F-box-assoc_dom_typ1"/>
</dbReference>
<dbReference type="Pfam" id="PF00646">
    <property type="entry name" value="F-box"/>
    <property type="match status" value="1"/>
</dbReference>
<protein>
    <recommendedName>
        <fullName evidence="1">F-box domain-containing protein</fullName>
    </recommendedName>
</protein>
<dbReference type="InterPro" id="IPR001810">
    <property type="entry name" value="F-box_dom"/>
</dbReference>
<organism evidence="2 3">
    <name type="scientific">Eruca vesicaria subsp. sativa</name>
    <name type="common">Garden rocket</name>
    <name type="synonym">Eruca sativa</name>
    <dbReference type="NCBI Taxonomy" id="29727"/>
    <lineage>
        <taxon>Eukaryota</taxon>
        <taxon>Viridiplantae</taxon>
        <taxon>Streptophyta</taxon>
        <taxon>Embryophyta</taxon>
        <taxon>Tracheophyta</taxon>
        <taxon>Spermatophyta</taxon>
        <taxon>Magnoliopsida</taxon>
        <taxon>eudicotyledons</taxon>
        <taxon>Gunneridae</taxon>
        <taxon>Pentapetalae</taxon>
        <taxon>rosids</taxon>
        <taxon>malvids</taxon>
        <taxon>Brassicales</taxon>
        <taxon>Brassicaceae</taxon>
        <taxon>Brassiceae</taxon>
        <taxon>Eruca</taxon>
    </lineage>
</organism>
<dbReference type="EMBL" id="CAKOAT010619598">
    <property type="protein sequence ID" value="CAH8384427.1"/>
    <property type="molecule type" value="Genomic_DNA"/>
</dbReference>
<name>A0ABC8LMJ3_ERUVS</name>
<dbReference type="Pfam" id="PF07734">
    <property type="entry name" value="FBA_1"/>
    <property type="match status" value="1"/>
</dbReference>
<feature type="domain" description="F-box" evidence="1">
    <location>
        <begin position="1"/>
        <end position="44"/>
    </location>
</feature>
<dbReference type="Proteomes" id="UP001642260">
    <property type="component" value="Unassembled WGS sequence"/>
</dbReference>
<dbReference type="AlphaFoldDB" id="A0ABC8LMJ3"/>
<proteinExistence type="predicted"/>
<evidence type="ECO:0000313" key="3">
    <source>
        <dbReference type="Proteomes" id="UP001642260"/>
    </source>
</evidence>
<dbReference type="InterPro" id="IPR017451">
    <property type="entry name" value="F-box-assoc_interact_dom"/>
</dbReference>
<comment type="caution">
    <text evidence="2">The sequence shown here is derived from an EMBL/GenBank/DDBJ whole genome shotgun (WGS) entry which is preliminary data.</text>
</comment>
<evidence type="ECO:0000259" key="1">
    <source>
        <dbReference type="PROSITE" id="PS50181"/>
    </source>
</evidence>
<gene>
    <name evidence="2" type="ORF">ERUC_LOCUS36910</name>
</gene>
<sequence>MADICNDVVEDILVRLPVKSILRFKSVSRRWKSLMESERFVQRHVKNSRRKILLALDSDGAAPSLFLFGEEEHQEEEEEKDIWYIRNCDASIASLTCDGLICIPRSDSIQVCNPATRESRRFPPGEHLSSSTEFRKGKRIPIASLVHIQHLNNLVAGFPTRVSTFGFGKDEVTGTYKVVELRGNDSGSNLVLDCNVLDLETGQWRQLGVVPHRIFITERSVYVNGSVHWFTVDLWELDAPGIVAFDLHTEEFRVISYPNFSSDAPLSAELLSLGENRLSVSEMRATPDVHLHIWTMVDETWVKMHSICLCRLYKPRLGSLQRFTPVLISKQGDGVVFFFLWDYQHTLFKSSTNTVFTQKIYTDARVVDSSYIPTLVPVPIPCCFQCTCCMFGKKPVEQFLKALDELTLKDTTNFTSKIISKPLTMDSFGDVFSVPSYDTVSSKFC</sequence>
<dbReference type="InterPro" id="IPR050796">
    <property type="entry name" value="SCF_F-box_component"/>
</dbReference>
<accession>A0ABC8LMJ3</accession>
<dbReference type="PANTHER" id="PTHR31672:SF13">
    <property type="entry name" value="F-BOX PROTEIN CPR30-LIKE"/>
    <property type="match status" value="1"/>
</dbReference>
<evidence type="ECO:0000313" key="2">
    <source>
        <dbReference type="EMBL" id="CAH8384427.1"/>
    </source>
</evidence>
<dbReference type="Gene3D" id="1.20.1280.50">
    <property type="match status" value="1"/>
</dbReference>